<protein>
    <submittedName>
        <fullName evidence="1">Uncharacterized protein</fullName>
    </submittedName>
</protein>
<sequence>MTPVSRSDLLALLADELDAAHAQLEALGLALTDDVALAHRHLVELQALDHAGQRCASVATILRAEDLHAAARDASLDSIAGRAGGV</sequence>
<evidence type="ECO:0000313" key="2">
    <source>
        <dbReference type="Proteomes" id="UP000189818"/>
    </source>
</evidence>
<keyword evidence="2" id="KW-1185">Reference proteome</keyword>
<accession>A0A1T5DBI1</accession>
<dbReference type="RefSeq" id="WP_079648452.1">
    <property type="nucleotide sequence ID" value="NZ_FUYM01000005.1"/>
</dbReference>
<dbReference type="OrthoDB" id="7567542at2"/>
<dbReference type="STRING" id="439228.SAMN06295920_10562"/>
<evidence type="ECO:0000313" key="1">
    <source>
        <dbReference type="EMBL" id="SKB68883.1"/>
    </source>
</evidence>
<reference evidence="2" key="1">
    <citation type="submission" date="2017-02" db="EMBL/GenBank/DDBJ databases">
        <authorList>
            <person name="Varghese N."/>
            <person name="Submissions S."/>
        </authorList>
    </citation>
    <scope>NUCLEOTIDE SEQUENCE [LARGE SCALE GENOMIC DNA]</scope>
    <source>
        <strain evidence="2">UM2</strain>
    </source>
</reference>
<gene>
    <name evidence="1" type="ORF">SAMN06295920_10562</name>
</gene>
<proteinExistence type="predicted"/>
<dbReference type="AlphaFoldDB" id="A0A1T5DBI1"/>
<organism evidence="1 2">
    <name type="scientific">Rhizorhabdus histidinilytica</name>
    <dbReference type="NCBI Taxonomy" id="439228"/>
    <lineage>
        <taxon>Bacteria</taxon>
        <taxon>Pseudomonadati</taxon>
        <taxon>Pseudomonadota</taxon>
        <taxon>Alphaproteobacteria</taxon>
        <taxon>Sphingomonadales</taxon>
        <taxon>Sphingomonadaceae</taxon>
        <taxon>Rhizorhabdus</taxon>
    </lineage>
</organism>
<dbReference type="EMBL" id="FUYM01000005">
    <property type="protein sequence ID" value="SKB68883.1"/>
    <property type="molecule type" value="Genomic_DNA"/>
</dbReference>
<name>A0A1T5DBI1_9SPHN</name>
<dbReference type="Proteomes" id="UP000189818">
    <property type="component" value="Unassembled WGS sequence"/>
</dbReference>